<dbReference type="PROSITE" id="PS00697">
    <property type="entry name" value="DNA_LIGASE_A1"/>
    <property type="match status" value="1"/>
</dbReference>
<keyword evidence="5" id="KW-0479">Metal-binding</keyword>
<dbReference type="PANTHER" id="PTHR45674:SF13">
    <property type="entry name" value="DNA LIGASE-RELATED"/>
    <property type="match status" value="1"/>
</dbReference>
<dbReference type="Proteomes" id="UP000252023">
    <property type="component" value="Chromosome"/>
</dbReference>
<dbReference type="InterPro" id="IPR012309">
    <property type="entry name" value="DNA_ligase_ATP-dep_C"/>
</dbReference>
<dbReference type="InterPro" id="IPR026333">
    <property type="entry name" value="ATP_dep_DNA_lig_pp_1105_fam"/>
</dbReference>
<dbReference type="GO" id="GO:0051301">
    <property type="term" value="P:cell division"/>
    <property type="evidence" value="ECO:0007669"/>
    <property type="project" value="UniProtKB-KW"/>
</dbReference>
<feature type="domain" description="ATP-dependent DNA ligase family profile" evidence="15">
    <location>
        <begin position="305"/>
        <end position="424"/>
    </location>
</feature>
<evidence type="ECO:0000256" key="9">
    <source>
        <dbReference type="ARBA" id="ARBA00022842"/>
    </source>
</evidence>
<keyword evidence="3" id="KW-0132">Cell division</keyword>
<dbReference type="SUPFAM" id="SSF50249">
    <property type="entry name" value="Nucleic acid-binding proteins"/>
    <property type="match status" value="1"/>
</dbReference>
<organism evidence="16 17">
    <name type="scientific">Paracoccus suum</name>
    <dbReference type="NCBI Taxonomy" id="2259340"/>
    <lineage>
        <taxon>Bacteria</taxon>
        <taxon>Pseudomonadati</taxon>
        <taxon>Pseudomonadota</taxon>
        <taxon>Alphaproteobacteria</taxon>
        <taxon>Rhodobacterales</taxon>
        <taxon>Paracoccaceae</taxon>
        <taxon>Paracoccus</taxon>
    </lineage>
</organism>
<dbReference type="OrthoDB" id="9767858at2"/>
<dbReference type="Gene3D" id="2.40.50.140">
    <property type="entry name" value="Nucleic acid-binding proteins"/>
    <property type="match status" value="1"/>
</dbReference>
<accession>A0A344PIJ2</accession>
<dbReference type="SUPFAM" id="SSF56091">
    <property type="entry name" value="DNA ligase/mRNA capping enzyme, catalytic domain"/>
    <property type="match status" value="1"/>
</dbReference>
<evidence type="ECO:0000256" key="8">
    <source>
        <dbReference type="ARBA" id="ARBA00022840"/>
    </source>
</evidence>
<keyword evidence="8" id="KW-0067">ATP-binding</keyword>
<dbReference type="InterPro" id="IPR012310">
    <property type="entry name" value="DNA_ligase_ATP-dep_cent"/>
</dbReference>
<dbReference type="GO" id="GO:0003677">
    <property type="term" value="F:DNA binding"/>
    <property type="evidence" value="ECO:0007669"/>
    <property type="project" value="InterPro"/>
</dbReference>
<evidence type="ECO:0000256" key="4">
    <source>
        <dbReference type="ARBA" id="ARBA00022705"/>
    </source>
</evidence>
<keyword evidence="9" id="KW-0460">Magnesium</keyword>
<dbReference type="NCBIfam" id="TIGR04120">
    <property type="entry name" value="DNA_lig_bact"/>
    <property type="match status" value="1"/>
</dbReference>
<dbReference type="EC" id="6.5.1.1" evidence="1"/>
<dbReference type="InterPro" id="IPR036599">
    <property type="entry name" value="DNA_ligase_N_sf"/>
</dbReference>
<dbReference type="Pfam" id="PF01068">
    <property type="entry name" value="DNA_ligase_A_M"/>
    <property type="match status" value="1"/>
</dbReference>
<proteinExistence type="predicted"/>
<keyword evidence="10" id="KW-0233">DNA recombination</keyword>
<keyword evidence="2 16" id="KW-0436">Ligase</keyword>
<evidence type="ECO:0000256" key="11">
    <source>
        <dbReference type="ARBA" id="ARBA00023204"/>
    </source>
</evidence>
<dbReference type="RefSeq" id="WP_114075516.1">
    <property type="nucleotide sequence ID" value="NZ_CP030918.1"/>
</dbReference>
<dbReference type="KEGG" id="pars:DRW48_05420"/>
<evidence type="ECO:0000313" key="17">
    <source>
        <dbReference type="Proteomes" id="UP000252023"/>
    </source>
</evidence>
<feature type="compositionally biased region" description="Basic residues" evidence="14">
    <location>
        <begin position="525"/>
        <end position="534"/>
    </location>
</feature>
<evidence type="ECO:0000256" key="14">
    <source>
        <dbReference type="SAM" id="MobiDB-lite"/>
    </source>
</evidence>
<comment type="catalytic activity">
    <reaction evidence="13">
        <text>ATP + (deoxyribonucleotide)n-3'-hydroxyl + 5'-phospho-(deoxyribonucleotide)m = (deoxyribonucleotide)n+m + AMP + diphosphate.</text>
        <dbReference type="EC" id="6.5.1.1"/>
    </reaction>
</comment>
<dbReference type="InterPro" id="IPR050191">
    <property type="entry name" value="ATP-dep_DNA_ligase"/>
</dbReference>
<sequence>MKAFANLLERLAFTPARNAKLQILRHYLERTPNPDRGWALAALTGELKLRTVTPSLLRGLVVERFDPELFALSYDFVGDLAETIALLWPDPEEAVDVPLSAAVELLQTTGKASLPKAIAGMLDRLGASERLAFLKLATGAMRIGLSARMARIALAEMGGPPVEDIEELWHGLAPPYLNLFAWIEGGPRPASAALAPFRPVMLSTPIDLEELAPLDPAEHVAEWKWDGIRVQAVSDGGVRRLYSRTGEDISGAFPDVIDAMNFDGAADGELIVRREGQVASFNDLQQRLNRKTVSKAHLGTHPAGLRVYDLLIWHGRDLRPLPLTERREVLEGADFGSDRIDISPLLDFATWEDLAALRADPPEAVIEGVMIKRRDSTYVGGRPRGPWFKWKRDPMTVDAVLLYAQRGHGKRSGFYSDFTFGLWDGEDLVPVGKAYFGFTDEELRELDRFVRGNTVERFGPVRSVAPKLVLEVAFEGVNRSARHRSGVAMRFPRISRIRWDKPALEADHLPTLEALIDDAGAARTVPRKPSRRRKQSAEDDPA</sequence>
<dbReference type="PANTHER" id="PTHR45674">
    <property type="entry name" value="DNA LIGASE 1/3 FAMILY MEMBER"/>
    <property type="match status" value="1"/>
</dbReference>
<evidence type="ECO:0000256" key="7">
    <source>
        <dbReference type="ARBA" id="ARBA00022763"/>
    </source>
</evidence>
<dbReference type="Gene3D" id="3.30.470.30">
    <property type="entry name" value="DNA ligase/mRNA capping enzyme"/>
    <property type="match status" value="1"/>
</dbReference>
<evidence type="ECO:0000256" key="6">
    <source>
        <dbReference type="ARBA" id="ARBA00022741"/>
    </source>
</evidence>
<evidence type="ECO:0000256" key="5">
    <source>
        <dbReference type="ARBA" id="ARBA00022723"/>
    </source>
</evidence>
<dbReference type="NCBIfam" id="NF006701">
    <property type="entry name" value="PRK09247.1"/>
    <property type="match status" value="1"/>
</dbReference>
<evidence type="ECO:0000256" key="12">
    <source>
        <dbReference type="ARBA" id="ARBA00023306"/>
    </source>
</evidence>
<dbReference type="EMBL" id="CP030918">
    <property type="protein sequence ID" value="AXC49197.1"/>
    <property type="molecule type" value="Genomic_DNA"/>
</dbReference>
<gene>
    <name evidence="16" type="ORF">DRW48_05420</name>
</gene>
<dbReference type="CDD" id="cd07972">
    <property type="entry name" value="OBF_DNA_ligase_Arch_LigB"/>
    <property type="match status" value="1"/>
</dbReference>
<dbReference type="GO" id="GO:0046872">
    <property type="term" value="F:metal ion binding"/>
    <property type="evidence" value="ECO:0007669"/>
    <property type="project" value="UniProtKB-KW"/>
</dbReference>
<evidence type="ECO:0000256" key="2">
    <source>
        <dbReference type="ARBA" id="ARBA00022598"/>
    </source>
</evidence>
<evidence type="ECO:0000256" key="13">
    <source>
        <dbReference type="ARBA" id="ARBA00034003"/>
    </source>
</evidence>
<dbReference type="GO" id="GO:0005524">
    <property type="term" value="F:ATP binding"/>
    <property type="evidence" value="ECO:0007669"/>
    <property type="project" value="UniProtKB-KW"/>
</dbReference>
<dbReference type="CDD" id="cd07897">
    <property type="entry name" value="Adenylation_DNA_ligase_Bac1"/>
    <property type="match status" value="1"/>
</dbReference>
<protein>
    <recommendedName>
        <fullName evidence="1">DNA ligase (ATP)</fullName>
        <ecNumber evidence="1">6.5.1.1</ecNumber>
    </recommendedName>
</protein>
<dbReference type="Gene3D" id="1.10.3260.10">
    <property type="entry name" value="DNA ligase, ATP-dependent, N-terminal domain"/>
    <property type="match status" value="1"/>
</dbReference>
<keyword evidence="11" id="KW-0234">DNA repair</keyword>
<dbReference type="GO" id="GO:0003910">
    <property type="term" value="F:DNA ligase (ATP) activity"/>
    <property type="evidence" value="ECO:0007669"/>
    <property type="project" value="UniProtKB-EC"/>
</dbReference>
<dbReference type="InterPro" id="IPR016059">
    <property type="entry name" value="DNA_ligase_ATP-dep_CS"/>
</dbReference>
<evidence type="ECO:0000256" key="10">
    <source>
        <dbReference type="ARBA" id="ARBA00023172"/>
    </source>
</evidence>
<keyword evidence="6" id="KW-0547">Nucleotide-binding</keyword>
<evidence type="ECO:0000256" key="3">
    <source>
        <dbReference type="ARBA" id="ARBA00022618"/>
    </source>
</evidence>
<evidence type="ECO:0000256" key="1">
    <source>
        <dbReference type="ARBA" id="ARBA00012727"/>
    </source>
</evidence>
<dbReference type="PROSITE" id="PS50160">
    <property type="entry name" value="DNA_LIGASE_A3"/>
    <property type="match status" value="1"/>
</dbReference>
<name>A0A344PIJ2_9RHOB</name>
<keyword evidence="4" id="KW-0235">DNA replication</keyword>
<reference evidence="17" key="1">
    <citation type="submission" date="2018-07" db="EMBL/GenBank/DDBJ databases">
        <title>Genome sequencing of Paracoccus sp. SC2-6.</title>
        <authorList>
            <person name="Heo J."/>
            <person name="Kim S.-J."/>
            <person name="Kwon S.-W."/>
        </authorList>
    </citation>
    <scope>NUCLEOTIDE SEQUENCE [LARGE SCALE GENOMIC DNA]</scope>
    <source>
        <strain evidence="17">SC2-6</strain>
    </source>
</reference>
<dbReference type="Pfam" id="PF04679">
    <property type="entry name" value="DNA_ligase_A_C"/>
    <property type="match status" value="1"/>
</dbReference>
<dbReference type="InterPro" id="IPR012340">
    <property type="entry name" value="NA-bd_OB-fold"/>
</dbReference>
<keyword evidence="12" id="KW-0131">Cell cycle</keyword>
<dbReference type="GO" id="GO:0006281">
    <property type="term" value="P:DNA repair"/>
    <property type="evidence" value="ECO:0007669"/>
    <property type="project" value="UniProtKB-KW"/>
</dbReference>
<evidence type="ECO:0000259" key="15">
    <source>
        <dbReference type="PROSITE" id="PS50160"/>
    </source>
</evidence>
<keyword evidence="17" id="KW-1185">Reference proteome</keyword>
<dbReference type="AlphaFoldDB" id="A0A344PIJ2"/>
<dbReference type="GO" id="GO:0006310">
    <property type="term" value="P:DNA recombination"/>
    <property type="evidence" value="ECO:0007669"/>
    <property type="project" value="UniProtKB-KW"/>
</dbReference>
<evidence type="ECO:0000313" key="16">
    <source>
        <dbReference type="EMBL" id="AXC49197.1"/>
    </source>
</evidence>
<keyword evidence="7" id="KW-0227">DNA damage</keyword>
<feature type="region of interest" description="Disordered" evidence="14">
    <location>
        <begin position="520"/>
        <end position="542"/>
    </location>
</feature>
<dbReference type="GO" id="GO:0006260">
    <property type="term" value="P:DNA replication"/>
    <property type="evidence" value="ECO:0007669"/>
    <property type="project" value="UniProtKB-KW"/>
</dbReference>